<dbReference type="SUPFAM" id="SSF89733">
    <property type="entry name" value="L-sulfolactate dehydrogenase-like"/>
    <property type="match status" value="1"/>
</dbReference>
<sequence length="364" mass="38166">MSSTAPVSETEAQCIALEDLSAFSISVLSAAGANLETASAATRAMLHGSRLGIDSHGIRLLPHYAKAIRGGRVNGRPRLDFNYRAGVVATLNAGDAHGALAAYEAMKEAISIARFNGMGAVAIQRGSHFGPAGAYAVEAARAGMIGVTFCNSDAFVRLHGGAERFHGTNPIAVAAPSGSDDPWLLDMATSSIPYNRIRLFESLGQPLPRSVASLADGEDTLDAAQAVMLAPLGGEFGFKGAGLAGLVEIFSAVLTGMKLSSEILPMEGEDMSTPRYMGAFVMAIDPAAFLDPAEFKNGMRRYLHSLRNSPTAAGETVLAPGDREWAEAARRDREGIPIDPKTELAFRDLAEAYGVPFPEGTGTP</sequence>
<evidence type="ECO:0000313" key="4">
    <source>
        <dbReference type="Proteomes" id="UP000236959"/>
    </source>
</evidence>
<evidence type="ECO:0000313" key="3">
    <source>
        <dbReference type="EMBL" id="POF33566.1"/>
    </source>
</evidence>
<dbReference type="PANTHER" id="PTHR11091">
    <property type="entry name" value="OXIDOREDUCTASE-RELATED"/>
    <property type="match status" value="1"/>
</dbReference>
<dbReference type="InterPro" id="IPR036111">
    <property type="entry name" value="Mal/L-sulfo/L-lacto_DH-like_sf"/>
</dbReference>
<name>A0A2S3V0T3_9HYPH</name>
<dbReference type="InterPro" id="IPR043143">
    <property type="entry name" value="Mal/L-sulf/L-lact_DH-like_NADP"/>
</dbReference>
<dbReference type="Pfam" id="PF02615">
    <property type="entry name" value="Ldh_2"/>
    <property type="match status" value="1"/>
</dbReference>
<dbReference type="InterPro" id="IPR043144">
    <property type="entry name" value="Mal/L-sulf/L-lact_DH-like_ah"/>
</dbReference>
<dbReference type="InterPro" id="IPR003767">
    <property type="entry name" value="Malate/L-lactate_DH-like"/>
</dbReference>
<keyword evidence="2" id="KW-0560">Oxidoreductase</keyword>
<dbReference type="GO" id="GO:0016491">
    <property type="term" value="F:oxidoreductase activity"/>
    <property type="evidence" value="ECO:0007669"/>
    <property type="project" value="UniProtKB-KW"/>
</dbReference>
<dbReference type="EMBL" id="PPCN01000001">
    <property type="protein sequence ID" value="POF33566.1"/>
    <property type="molecule type" value="Genomic_DNA"/>
</dbReference>
<dbReference type="PANTHER" id="PTHR11091:SF0">
    <property type="entry name" value="MALATE DEHYDROGENASE"/>
    <property type="match status" value="1"/>
</dbReference>
<evidence type="ECO:0000256" key="1">
    <source>
        <dbReference type="ARBA" id="ARBA00006056"/>
    </source>
</evidence>
<dbReference type="Proteomes" id="UP000236959">
    <property type="component" value="Unassembled WGS sequence"/>
</dbReference>
<comment type="similarity">
    <text evidence="1">Belongs to the LDH2/MDH2 oxidoreductase family.</text>
</comment>
<organism evidence="3 4">
    <name type="scientific">Roseibium marinum</name>
    <dbReference type="NCBI Taxonomy" id="281252"/>
    <lineage>
        <taxon>Bacteria</taxon>
        <taxon>Pseudomonadati</taxon>
        <taxon>Pseudomonadota</taxon>
        <taxon>Alphaproteobacteria</taxon>
        <taxon>Hyphomicrobiales</taxon>
        <taxon>Stappiaceae</taxon>
        <taxon>Roseibium</taxon>
    </lineage>
</organism>
<reference evidence="3 4" key="1">
    <citation type="submission" date="2018-01" db="EMBL/GenBank/DDBJ databases">
        <title>Genomic Encyclopedia of Archaeal and Bacterial Type Strains, Phase II (KMG-II): from individual species to whole genera.</title>
        <authorList>
            <person name="Goeker M."/>
        </authorList>
    </citation>
    <scope>NUCLEOTIDE SEQUENCE [LARGE SCALE GENOMIC DNA]</scope>
    <source>
        <strain evidence="3 4">DSM 17023</strain>
    </source>
</reference>
<comment type="caution">
    <text evidence="3">The sequence shown here is derived from an EMBL/GenBank/DDBJ whole genome shotgun (WGS) entry which is preliminary data.</text>
</comment>
<protein>
    <submittedName>
        <fullName evidence="3">LDH2 family malate/lactate/ureidoglycolate dehydrogenase</fullName>
    </submittedName>
</protein>
<dbReference type="AlphaFoldDB" id="A0A2S3V0T3"/>
<proteinExistence type="inferred from homology"/>
<dbReference type="RefSeq" id="WP_235867021.1">
    <property type="nucleotide sequence ID" value="NZ_PPCN01000001.1"/>
</dbReference>
<dbReference type="Gene3D" id="1.10.1530.10">
    <property type="match status" value="1"/>
</dbReference>
<gene>
    <name evidence="3" type="ORF">CLV41_10114</name>
</gene>
<keyword evidence="4" id="KW-1185">Reference proteome</keyword>
<evidence type="ECO:0000256" key="2">
    <source>
        <dbReference type="ARBA" id="ARBA00023002"/>
    </source>
</evidence>
<dbReference type="Gene3D" id="3.30.1370.60">
    <property type="entry name" value="Hypothetical oxidoreductase yiak, domain 2"/>
    <property type="match status" value="1"/>
</dbReference>
<accession>A0A2S3V0T3</accession>